<gene>
    <name evidence="1" type="ORF">SAMN05216215_103522</name>
</gene>
<organism evidence="1 2">
    <name type="scientific">Saccharopolyspora shandongensis</name>
    <dbReference type="NCBI Taxonomy" id="418495"/>
    <lineage>
        <taxon>Bacteria</taxon>
        <taxon>Bacillati</taxon>
        <taxon>Actinomycetota</taxon>
        <taxon>Actinomycetes</taxon>
        <taxon>Pseudonocardiales</taxon>
        <taxon>Pseudonocardiaceae</taxon>
        <taxon>Saccharopolyspora</taxon>
    </lineage>
</organism>
<accession>A0A1H3MR14</accession>
<evidence type="ECO:0000313" key="2">
    <source>
        <dbReference type="Proteomes" id="UP000199529"/>
    </source>
</evidence>
<reference evidence="2" key="1">
    <citation type="submission" date="2016-10" db="EMBL/GenBank/DDBJ databases">
        <authorList>
            <person name="Varghese N."/>
            <person name="Submissions S."/>
        </authorList>
    </citation>
    <scope>NUCLEOTIDE SEQUENCE [LARGE SCALE GENOMIC DNA]</scope>
    <source>
        <strain evidence="2">CGMCC 4.3530</strain>
    </source>
</reference>
<dbReference type="EMBL" id="FNOK01000035">
    <property type="protein sequence ID" value="SDY79036.1"/>
    <property type="molecule type" value="Genomic_DNA"/>
</dbReference>
<evidence type="ECO:0000313" key="1">
    <source>
        <dbReference type="EMBL" id="SDY79036.1"/>
    </source>
</evidence>
<proteinExistence type="predicted"/>
<name>A0A1H3MR14_9PSEU</name>
<dbReference type="Proteomes" id="UP000199529">
    <property type="component" value="Unassembled WGS sequence"/>
</dbReference>
<sequence>MGQLPALAGRRLPACDFFGTINARPPNPLPTPIADPDKIARPNIRRRDRLGGILHEYEHACTDAVFGKGKVTWVFGTLSLTWSFVDAQAPAILTPPERETAAKRIIGCRDTAFPKLGAGRVQ</sequence>
<dbReference type="AlphaFoldDB" id="A0A1H3MR14"/>
<protein>
    <submittedName>
        <fullName evidence="1">Uncharacterized protein</fullName>
    </submittedName>
</protein>
<keyword evidence="2" id="KW-1185">Reference proteome</keyword>